<proteinExistence type="predicted"/>
<accession>F4PND8</accession>
<keyword evidence="3" id="KW-1185">Reference proteome</keyword>
<evidence type="ECO:0000313" key="3">
    <source>
        <dbReference type="Proteomes" id="UP000007797"/>
    </source>
</evidence>
<dbReference type="EMBL" id="GL883008">
    <property type="protein sequence ID" value="EGG22991.1"/>
    <property type="molecule type" value="Genomic_DNA"/>
</dbReference>
<organism evidence="2 3">
    <name type="scientific">Cavenderia fasciculata</name>
    <name type="common">Slime mold</name>
    <name type="synonym">Dictyostelium fasciculatum</name>
    <dbReference type="NCBI Taxonomy" id="261658"/>
    <lineage>
        <taxon>Eukaryota</taxon>
        <taxon>Amoebozoa</taxon>
        <taxon>Evosea</taxon>
        <taxon>Eumycetozoa</taxon>
        <taxon>Dictyostelia</taxon>
        <taxon>Acytosteliales</taxon>
        <taxon>Cavenderiaceae</taxon>
        <taxon>Cavenderia</taxon>
    </lineage>
</organism>
<evidence type="ECO:0000256" key="1">
    <source>
        <dbReference type="SAM" id="SignalP"/>
    </source>
</evidence>
<keyword evidence="1" id="KW-0732">Signal</keyword>
<feature type="chain" id="PRO_5003319429" evidence="1">
    <location>
        <begin position="18"/>
        <end position="189"/>
    </location>
</feature>
<dbReference type="GeneID" id="14875767"/>
<dbReference type="RefSeq" id="XP_004360842.1">
    <property type="nucleotide sequence ID" value="XM_004360785.1"/>
</dbReference>
<dbReference type="KEGG" id="dfa:DFA_05121"/>
<dbReference type="AlphaFoldDB" id="F4PND8"/>
<reference evidence="3" key="1">
    <citation type="journal article" date="2011" name="Genome Res.">
        <title>Phylogeny-wide analysis of social amoeba genomes highlights ancient origins for complex intercellular communication.</title>
        <authorList>
            <person name="Heidel A.J."/>
            <person name="Lawal H.M."/>
            <person name="Felder M."/>
            <person name="Schilde C."/>
            <person name="Helps N.R."/>
            <person name="Tunggal B."/>
            <person name="Rivero F."/>
            <person name="John U."/>
            <person name="Schleicher M."/>
            <person name="Eichinger L."/>
            <person name="Platzer M."/>
            <person name="Noegel A.A."/>
            <person name="Schaap P."/>
            <person name="Gloeckner G."/>
        </authorList>
    </citation>
    <scope>NUCLEOTIDE SEQUENCE [LARGE SCALE GENOMIC DNA]</scope>
    <source>
        <strain evidence="3">SH3</strain>
    </source>
</reference>
<protein>
    <submittedName>
        <fullName evidence="2">Uncharacterized protein</fullName>
    </submittedName>
</protein>
<dbReference type="Proteomes" id="UP000007797">
    <property type="component" value="Unassembled WGS sequence"/>
</dbReference>
<evidence type="ECO:0000313" key="2">
    <source>
        <dbReference type="EMBL" id="EGG22991.1"/>
    </source>
</evidence>
<feature type="signal peptide" evidence="1">
    <location>
        <begin position="1"/>
        <end position="17"/>
    </location>
</feature>
<gene>
    <name evidence="2" type="ORF">DFA_05121</name>
</gene>
<sequence>MKILLPFLYLFFYIVSSQNTTTTEPPTVVTYVKLSRHDSISCQGLSQFEVYYPSSSCQGNTAYRCYDGSPVLSVYDNLGCEGDPTRMVQQESCANQIQTSCVASLPPKEGIQTHYYDTLQECIDGIKQTKIEYQSNHLCAAYNSKSCANSEILLSYYQNYECSEIIMTIPRAARQCEYFSGQFVKEICN</sequence>
<name>F4PND8_CACFS</name>